<evidence type="ECO:0000256" key="1">
    <source>
        <dbReference type="ARBA" id="ARBA00007137"/>
    </source>
</evidence>
<dbReference type="PIRSF" id="PIRSF037567">
    <property type="entry name" value="MTTB_MeTrfase"/>
    <property type="match status" value="1"/>
</dbReference>
<dbReference type="InterPro" id="IPR038601">
    <property type="entry name" value="MttB-like_sf"/>
</dbReference>
<gene>
    <name evidence="6" type="ORF">SAMN05428998_101106</name>
</gene>
<protein>
    <recommendedName>
        <fullName evidence="4">Methyltransferase</fullName>
        <ecNumber evidence="4">2.1.1.-</ecNumber>
    </recommendedName>
</protein>
<dbReference type="EC" id="2.1.1.-" evidence="4"/>
<dbReference type="Pfam" id="PF06253">
    <property type="entry name" value="MTTB"/>
    <property type="match status" value="1"/>
</dbReference>
<feature type="region of interest" description="Disordered" evidence="5">
    <location>
        <begin position="1"/>
        <end position="26"/>
    </location>
</feature>
<dbReference type="GO" id="GO:0008168">
    <property type="term" value="F:methyltransferase activity"/>
    <property type="evidence" value="ECO:0007669"/>
    <property type="project" value="UniProtKB-KW"/>
</dbReference>
<keyword evidence="2 6" id="KW-0489">Methyltransferase</keyword>
<evidence type="ECO:0000313" key="7">
    <source>
        <dbReference type="Proteomes" id="UP000192917"/>
    </source>
</evidence>
<reference evidence="6 7" key="1">
    <citation type="submission" date="2017-04" db="EMBL/GenBank/DDBJ databases">
        <authorList>
            <person name="Afonso C.L."/>
            <person name="Miller P.J."/>
            <person name="Scott M.A."/>
            <person name="Spackman E."/>
            <person name="Goraichik I."/>
            <person name="Dimitrov K.M."/>
            <person name="Suarez D.L."/>
            <person name="Swayne D.E."/>
        </authorList>
    </citation>
    <scope>NUCLEOTIDE SEQUENCE [LARGE SCALE GENOMIC DNA]</scope>
    <source>
        <strain evidence="6 7">USBA 355</strain>
    </source>
</reference>
<sequence length="512" mass="55694">MSRREGGRRSGRGAQRQAGGLQQLPWQQVRNPYKPVEVLSEDQVEAIHQAALRILEELGIEFMSDRALDRLAAGGAEVERASGLVRFDRGLVEQSLATVPERFTMTPRNDAKALEIGGDAAIFGLVNGPPFVTDLDRGRRDGNFADYLNLLRLGQSLNIVQYVTHQAVAPMDLPADTRFLDCYEAILTLTDKAFYGTAVGAERVVDALEMVAIARGERREDLLDRPSIFSVINVNSPRRIDGPLSEGLIALAEHGQPAVVTPFCLMGAMTPVTLAAALAQQHAEALAGIVLTQLARPGAPVVYGGFTSNVDLRSGAPAFGTPEYAKASMAAGQLARRFRLPYRSSNANASTSVDAQAAYESMMSLWGALMGGANMLHHGAGWLEGGLVASFEKVVLDAELLQNMTEFMKPIAVDQDSLAFEAMQDVGPGGHFFGTAHTLERYETAFYAPILSDWRNFESWQEAGSKTATERANAVWKRLLAEYEPPPLDQGRREALAAYVARRKEEYGRLAA</sequence>
<keyword evidence="7" id="KW-1185">Reference proteome</keyword>
<dbReference type="Proteomes" id="UP000192917">
    <property type="component" value="Unassembled WGS sequence"/>
</dbReference>
<dbReference type="Gene3D" id="3.20.20.480">
    <property type="entry name" value="Trimethylamine methyltransferase-like"/>
    <property type="match status" value="1"/>
</dbReference>
<evidence type="ECO:0000256" key="2">
    <source>
        <dbReference type="ARBA" id="ARBA00022603"/>
    </source>
</evidence>
<dbReference type="GO" id="GO:0015948">
    <property type="term" value="P:methanogenesis"/>
    <property type="evidence" value="ECO:0007669"/>
    <property type="project" value="UniProtKB-UniRule"/>
</dbReference>
<dbReference type="EMBL" id="FWZX01000001">
    <property type="protein sequence ID" value="SME88529.1"/>
    <property type="molecule type" value="Genomic_DNA"/>
</dbReference>
<dbReference type="InterPro" id="IPR010426">
    <property type="entry name" value="MTTB_MeTrfase"/>
</dbReference>
<accession>A0A1Y6B9C9</accession>
<dbReference type="GO" id="GO:0032259">
    <property type="term" value="P:methylation"/>
    <property type="evidence" value="ECO:0007669"/>
    <property type="project" value="UniProtKB-KW"/>
</dbReference>
<evidence type="ECO:0000256" key="3">
    <source>
        <dbReference type="ARBA" id="ARBA00022679"/>
    </source>
</evidence>
<evidence type="ECO:0000313" key="6">
    <source>
        <dbReference type="EMBL" id="SME88529.1"/>
    </source>
</evidence>
<keyword evidence="3 4" id="KW-0808">Transferase</keyword>
<dbReference type="AlphaFoldDB" id="A0A1Y6B9C9"/>
<dbReference type="RefSeq" id="WP_085120471.1">
    <property type="nucleotide sequence ID" value="NZ_FWZX01000001.1"/>
</dbReference>
<evidence type="ECO:0000256" key="4">
    <source>
        <dbReference type="PIRNR" id="PIRNR037567"/>
    </source>
</evidence>
<proteinExistence type="inferred from homology"/>
<evidence type="ECO:0000256" key="5">
    <source>
        <dbReference type="SAM" id="MobiDB-lite"/>
    </source>
</evidence>
<dbReference type="STRING" id="560819.SAMN05428998_101106"/>
<comment type="similarity">
    <text evidence="1 4">Belongs to the trimethylamine methyltransferase family.</text>
</comment>
<organism evidence="6 7">
    <name type="scientific">Tistlia consotensis USBA 355</name>
    <dbReference type="NCBI Taxonomy" id="560819"/>
    <lineage>
        <taxon>Bacteria</taxon>
        <taxon>Pseudomonadati</taxon>
        <taxon>Pseudomonadota</taxon>
        <taxon>Alphaproteobacteria</taxon>
        <taxon>Rhodospirillales</taxon>
        <taxon>Rhodovibrionaceae</taxon>
        <taxon>Tistlia</taxon>
    </lineage>
</organism>
<name>A0A1Y6B9C9_9PROT</name>
<feature type="compositionally biased region" description="Low complexity" evidence="5">
    <location>
        <begin position="12"/>
        <end position="24"/>
    </location>
</feature>